<keyword evidence="2" id="KW-1185">Reference proteome</keyword>
<accession>A0A1I4YPF6</accession>
<proteinExistence type="predicted"/>
<evidence type="ECO:0000313" key="1">
    <source>
        <dbReference type="EMBL" id="SFN39896.1"/>
    </source>
</evidence>
<dbReference type="AlphaFoldDB" id="A0A1I4YPF6"/>
<name>A0A1I4YPF6_9GAMM</name>
<dbReference type="Proteomes" id="UP000199011">
    <property type="component" value="Unassembled WGS sequence"/>
</dbReference>
<dbReference type="EMBL" id="FOVO01000002">
    <property type="protein sequence ID" value="SFN39896.1"/>
    <property type="molecule type" value="Genomic_DNA"/>
</dbReference>
<evidence type="ECO:0000313" key="2">
    <source>
        <dbReference type="Proteomes" id="UP000199011"/>
    </source>
</evidence>
<sequence>MSQKILLVKYELEDEIPLDETSKVLQSAYIPDELINWLSDNNYSFEIQIKEEAGVSPDIPVTFITFENCLRNVLPHIETNLVSLIQQTKEHTSGEVIAKKELDNDFDVLSIWLNMRKVLKEKIEKFAESENIKIIIG</sequence>
<dbReference type="STRING" id="53341.SAMN05421579_102182"/>
<organism evidence="1 2">
    <name type="scientific">Xenorhabdus japonica</name>
    <dbReference type="NCBI Taxonomy" id="53341"/>
    <lineage>
        <taxon>Bacteria</taxon>
        <taxon>Pseudomonadati</taxon>
        <taxon>Pseudomonadota</taxon>
        <taxon>Gammaproteobacteria</taxon>
        <taxon>Enterobacterales</taxon>
        <taxon>Morganellaceae</taxon>
        <taxon>Xenorhabdus</taxon>
    </lineage>
</organism>
<reference evidence="2" key="1">
    <citation type="submission" date="2016-10" db="EMBL/GenBank/DDBJ databases">
        <authorList>
            <person name="Varghese N."/>
            <person name="Submissions S."/>
        </authorList>
    </citation>
    <scope>NUCLEOTIDE SEQUENCE [LARGE SCALE GENOMIC DNA]</scope>
    <source>
        <strain evidence="2">DSM 16522</strain>
    </source>
</reference>
<dbReference type="RefSeq" id="WP_092517290.1">
    <property type="nucleotide sequence ID" value="NZ_CAWRAH010000061.1"/>
</dbReference>
<gene>
    <name evidence="1" type="ORF">SAMN05421579_102182</name>
</gene>
<dbReference type="OrthoDB" id="9851510at2"/>
<protein>
    <submittedName>
        <fullName evidence="1">Uncharacterized protein</fullName>
    </submittedName>
</protein>